<evidence type="ECO:0000256" key="2">
    <source>
        <dbReference type="ARBA" id="ARBA00022777"/>
    </source>
</evidence>
<dbReference type="Proteomes" id="UP001597052">
    <property type="component" value="Unassembled WGS sequence"/>
</dbReference>
<dbReference type="SMART" id="SM00448">
    <property type="entry name" value="REC"/>
    <property type="match status" value="1"/>
</dbReference>
<keyword evidence="2" id="KW-0418">Kinase</keyword>
<evidence type="ECO:0000256" key="3">
    <source>
        <dbReference type="ARBA" id="ARBA00023015"/>
    </source>
</evidence>
<dbReference type="InterPro" id="IPR031803">
    <property type="entry name" value="BAT_GAF/HTH-assoc"/>
</dbReference>
<evidence type="ECO:0000256" key="1">
    <source>
        <dbReference type="ARBA" id="ARBA00022679"/>
    </source>
</evidence>
<reference evidence="7 8" key="1">
    <citation type="journal article" date="2019" name="Int. J. Syst. Evol. Microbiol.">
        <title>The Global Catalogue of Microorganisms (GCM) 10K type strain sequencing project: providing services to taxonomists for standard genome sequencing and annotation.</title>
        <authorList>
            <consortium name="The Broad Institute Genomics Platform"/>
            <consortium name="The Broad Institute Genome Sequencing Center for Infectious Disease"/>
            <person name="Wu L."/>
            <person name="Ma J."/>
        </authorList>
    </citation>
    <scope>NUCLEOTIDE SEQUENCE [LARGE SCALE GENOMIC DNA]</scope>
    <source>
        <strain evidence="7 8">CGMCC 1.10593</strain>
    </source>
</reference>
<evidence type="ECO:0000256" key="4">
    <source>
        <dbReference type="ARBA" id="ARBA00023163"/>
    </source>
</evidence>
<dbReference type="Pfam" id="PF04967">
    <property type="entry name" value="HTH_10"/>
    <property type="match status" value="1"/>
</dbReference>
<dbReference type="SUPFAM" id="SSF55781">
    <property type="entry name" value="GAF domain-like"/>
    <property type="match status" value="1"/>
</dbReference>
<keyword evidence="3" id="KW-0805">Transcription regulation</keyword>
<dbReference type="InterPro" id="IPR007050">
    <property type="entry name" value="HTH_bacterioopsin"/>
</dbReference>
<dbReference type="CDD" id="cd00156">
    <property type="entry name" value="REC"/>
    <property type="match status" value="1"/>
</dbReference>
<organism evidence="7 8">
    <name type="scientific">Halohasta litorea</name>
    <dbReference type="NCBI Taxonomy" id="869891"/>
    <lineage>
        <taxon>Archaea</taxon>
        <taxon>Methanobacteriati</taxon>
        <taxon>Methanobacteriota</taxon>
        <taxon>Stenosarchaea group</taxon>
        <taxon>Halobacteria</taxon>
        <taxon>Halobacteriales</taxon>
        <taxon>Haloferacaceae</taxon>
        <taxon>Halohasta</taxon>
    </lineage>
</organism>
<dbReference type="Pfam" id="PF15915">
    <property type="entry name" value="BAT"/>
    <property type="match status" value="1"/>
</dbReference>
<dbReference type="GO" id="GO:0016301">
    <property type="term" value="F:kinase activity"/>
    <property type="evidence" value="ECO:0007669"/>
    <property type="project" value="UniProtKB-KW"/>
</dbReference>
<dbReference type="InterPro" id="IPR036388">
    <property type="entry name" value="WH-like_DNA-bd_sf"/>
</dbReference>
<dbReference type="Gene3D" id="3.30.450.40">
    <property type="match status" value="1"/>
</dbReference>
<dbReference type="PROSITE" id="PS50110">
    <property type="entry name" value="RESPONSE_REGULATORY"/>
    <property type="match status" value="1"/>
</dbReference>
<dbReference type="RefSeq" id="WP_256397773.1">
    <property type="nucleotide sequence ID" value="NZ_JANHDJ010000012.1"/>
</dbReference>
<evidence type="ECO:0000313" key="8">
    <source>
        <dbReference type="Proteomes" id="UP001597052"/>
    </source>
</evidence>
<evidence type="ECO:0000313" key="7">
    <source>
        <dbReference type="EMBL" id="MFD1643844.1"/>
    </source>
</evidence>
<proteinExistence type="predicted"/>
<dbReference type="Pfam" id="PF13185">
    <property type="entry name" value="GAF_2"/>
    <property type="match status" value="1"/>
</dbReference>
<dbReference type="AlphaFoldDB" id="A0ABD6DF74"/>
<dbReference type="EMBL" id="JBHUDM010000010">
    <property type="protein sequence ID" value="MFD1643844.1"/>
    <property type="molecule type" value="Genomic_DNA"/>
</dbReference>
<sequence length="541" mass="58501">MDLWSEAVIDPADSVSPATSTRPISVLLIDDDETWARTQRRLLERSHERLSVSTATSFNAARDALGATEPDCIVCDYQLGDGTGLDLLAEVRATEPDVPFILVTGEGDEAVASDAISEQVTDYVRKMDLSQQPIGLVRRIKTVVEVDRSRRALARERQHKEALLETVTASSTRSELGETICEQLVDSGYVCAWIAVLDDDQGVVPLSTVGDSAYLESTITPGTRPTDSTEPTLRALDETEPIVHSLATIGETEPESADWVPVAVDHGFGSVAAIPISHNGVYFGVLTVYSQTARIDDRERALLVEYAETVGYAFQTTAWKRTLLSSATPTVEFTLSGGCHPLLGLATALSDESTLRIATIIPRNDDEVLYVTTAEGVTEADLSEAVDVTDSIVSVDYYRTDGVIHCGLIAESPVPETRIVDAGVSLSETNVSGRDARILAVLGGGTSVQQCVDALSELCGDGSVTTLWTSDESTTSKTEAVDDLTDRQRQVLKLAVEAGYFERPRHNNTGELADTLDISRATFTQHLRAAQRKLFASKIHR</sequence>
<comment type="caution">
    <text evidence="7">The sequence shown here is derived from an EMBL/GenBank/DDBJ whole genome shotgun (WGS) entry which is preliminary data.</text>
</comment>
<accession>A0ABD6DF74</accession>
<dbReference type="Pfam" id="PF00072">
    <property type="entry name" value="Response_reg"/>
    <property type="match status" value="1"/>
</dbReference>
<dbReference type="SUPFAM" id="SSF52172">
    <property type="entry name" value="CheY-like"/>
    <property type="match status" value="1"/>
</dbReference>
<dbReference type="InterPro" id="IPR003018">
    <property type="entry name" value="GAF"/>
</dbReference>
<dbReference type="Gene3D" id="3.40.50.2300">
    <property type="match status" value="1"/>
</dbReference>
<keyword evidence="1" id="KW-0808">Transferase</keyword>
<keyword evidence="4" id="KW-0804">Transcription</keyword>
<dbReference type="InterPro" id="IPR029016">
    <property type="entry name" value="GAF-like_dom_sf"/>
</dbReference>
<feature type="domain" description="Response regulatory" evidence="6">
    <location>
        <begin position="25"/>
        <end position="141"/>
    </location>
</feature>
<protein>
    <submittedName>
        <fullName evidence="7">Helix-turn-helix domain-containing protein</fullName>
    </submittedName>
</protein>
<keyword evidence="8" id="KW-1185">Reference proteome</keyword>
<gene>
    <name evidence="7" type="ORF">ACFSBW_18495</name>
</gene>
<dbReference type="Gene3D" id="1.10.10.10">
    <property type="entry name" value="Winged helix-like DNA-binding domain superfamily/Winged helix DNA-binding domain"/>
    <property type="match status" value="1"/>
</dbReference>
<dbReference type="InterPro" id="IPR001789">
    <property type="entry name" value="Sig_transdc_resp-reg_receiver"/>
</dbReference>
<name>A0ABD6DF74_9EURY</name>
<evidence type="ECO:0000256" key="5">
    <source>
        <dbReference type="PROSITE-ProRule" id="PRU00169"/>
    </source>
</evidence>
<dbReference type="PANTHER" id="PTHR34236">
    <property type="entry name" value="DIMETHYL SULFOXIDE REDUCTASE TRANSCRIPTIONAL ACTIVATOR"/>
    <property type="match status" value="1"/>
</dbReference>
<feature type="modified residue" description="4-aspartylphosphate" evidence="5">
    <location>
        <position position="76"/>
    </location>
</feature>
<keyword evidence="5" id="KW-0597">Phosphoprotein</keyword>
<dbReference type="PANTHER" id="PTHR34236:SF1">
    <property type="entry name" value="DIMETHYL SULFOXIDE REDUCTASE TRANSCRIPTIONAL ACTIVATOR"/>
    <property type="match status" value="1"/>
</dbReference>
<dbReference type="InterPro" id="IPR011006">
    <property type="entry name" value="CheY-like_superfamily"/>
</dbReference>
<evidence type="ECO:0000259" key="6">
    <source>
        <dbReference type="PROSITE" id="PS50110"/>
    </source>
</evidence>